<gene>
    <name evidence="2" type="ORF">EMPG_15286</name>
</gene>
<organism evidence="2 3">
    <name type="scientific">Blastomyces silverae</name>
    <dbReference type="NCBI Taxonomy" id="2060906"/>
    <lineage>
        <taxon>Eukaryota</taxon>
        <taxon>Fungi</taxon>
        <taxon>Dikarya</taxon>
        <taxon>Ascomycota</taxon>
        <taxon>Pezizomycotina</taxon>
        <taxon>Eurotiomycetes</taxon>
        <taxon>Eurotiomycetidae</taxon>
        <taxon>Onygenales</taxon>
        <taxon>Ajellomycetaceae</taxon>
        <taxon>Blastomyces</taxon>
    </lineage>
</organism>
<evidence type="ECO:0000313" key="2">
    <source>
        <dbReference type="EMBL" id="KLJ09291.1"/>
    </source>
</evidence>
<dbReference type="InterPro" id="IPR056672">
    <property type="entry name" value="DUF7770"/>
</dbReference>
<reference evidence="3" key="1">
    <citation type="journal article" date="2015" name="PLoS Genet.">
        <title>The dynamic genome and transcriptome of the human fungal pathogen Blastomyces and close relative Emmonsia.</title>
        <authorList>
            <person name="Munoz J.F."/>
            <person name="Gauthier G.M."/>
            <person name="Desjardins C.A."/>
            <person name="Gallo J.E."/>
            <person name="Holder J."/>
            <person name="Sullivan T.D."/>
            <person name="Marty A.J."/>
            <person name="Carmen J.C."/>
            <person name="Chen Z."/>
            <person name="Ding L."/>
            <person name="Gujja S."/>
            <person name="Magrini V."/>
            <person name="Misas E."/>
            <person name="Mitreva M."/>
            <person name="Priest M."/>
            <person name="Saif S."/>
            <person name="Whiston E.A."/>
            <person name="Young S."/>
            <person name="Zeng Q."/>
            <person name="Goldman W.E."/>
            <person name="Mardis E.R."/>
            <person name="Taylor J.W."/>
            <person name="McEwen J.G."/>
            <person name="Clay O.K."/>
            <person name="Klein B.S."/>
            <person name="Cuomo C.A."/>
        </authorList>
    </citation>
    <scope>NUCLEOTIDE SEQUENCE [LARGE SCALE GENOMIC DNA]</scope>
    <source>
        <strain evidence="3">UAMH 139</strain>
    </source>
</reference>
<name>A0A0H1BJJ1_9EURO</name>
<feature type="domain" description="DUF7770" evidence="1">
    <location>
        <begin position="31"/>
        <end position="173"/>
    </location>
</feature>
<dbReference type="Proteomes" id="UP000053573">
    <property type="component" value="Unassembled WGS sequence"/>
</dbReference>
<dbReference type="EMBL" id="LDEV01002381">
    <property type="protein sequence ID" value="KLJ09291.1"/>
    <property type="molecule type" value="Genomic_DNA"/>
</dbReference>
<sequence length="174" mass="18947">MAFDPVHFVPASGKEALLALPVRLIRAAGHGQNANINHWCLYLSTGPGTSVRIDCTPSYHVPSTVLSGGSKANIVISRLPCATSQSAIKVFDLTVRQNLTVADVYNILLQNSRHKYEFDRNGVGCRCWTSEQLDLLKENQVVTNPQEVAAAKAGILKLWPEGTPLGLDQGAYYQ</sequence>
<protein>
    <recommendedName>
        <fullName evidence="1">DUF7770 domain-containing protein</fullName>
    </recommendedName>
</protein>
<comment type="caution">
    <text evidence="2">The sequence shown here is derived from an EMBL/GenBank/DDBJ whole genome shotgun (WGS) entry which is preliminary data.</text>
</comment>
<evidence type="ECO:0000259" key="1">
    <source>
        <dbReference type="Pfam" id="PF24968"/>
    </source>
</evidence>
<dbReference type="AlphaFoldDB" id="A0A0H1BJJ1"/>
<evidence type="ECO:0000313" key="3">
    <source>
        <dbReference type="Proteomes" id="UP000053573"/>
    </source>
</evidence>
<dbReference type="OrthoDB" id="3527137at2759"/>
<keyword evidence="3" id="KW-1185">Reference proteome</keyword>
<dbReference type="Pfam" id="PF24968">
    <property type="entry name" value="DUF7770"/>
    <property type="match status" value="1"/>
</dbReference>
<proteinExistence type="predicted"/>
<accession>A0A0H1BJJ1</accession>